<proteinExistence type="predicted"/>
<feature type="transmembrane region" description="Helical" evidence="1">
    <location>
        <begin position="96"/>
        <end position="116"/>
    </location>
</feature>
<comment type="caution">
    <text evidence="2">The sequence shown here is derived from an EMBL/GenBank/DDBJ whole genome shotgun (WGS) entry which is preliminary data.</text>
</comment>
<organism evidence="2 3">
    <name type="scientific">Candidatus Kaiserbacteria bacterium RIFCSPHIGHO2_01_FULL_54_36b</name>
    <dbReference type="NCBI Taxonomy" id="1798483"/>
    <lineage>
        <taxon>Bacteria</taxon>
        <taxon>Candidatus Kaiseribacteriota</taxon>
    </lineage>
</organism>
<feature type="transmembrane region" description="Helical" evidence="1">
    <location>
        <begin position="55"/>
        <end position="75"/>
    </location>
</feature>
<reference evidence="2 3" key="1">
    <citation type="journal article" date="2016" name="Nat. Commun.">
        <title>Thousands of microbial genomes shed light on interconnected biogeochemical processes in an aquifer system.</title>
        <authorList>
            <person name="Anantharaman K."/>
            <person name="Brown C.T."/>
            <person name="Hug L.A."/>
            <person name="Sharon I."/>
            <person name="Castelle C.J."/>
            <person name="Probst A.J."/>
            <person name="Thomas B.C."/>
            <person name="Singh A."/>
            <person name="Wilkins M.J."/>
            <person name="Karaoz U."/>
            <person name="Brodie E.L."/>
            <person name="Williams K.H."/>
            <person name="Hubbard S.S."/>
            <person name="Banfield J.F."/>
        </authorList>
    </citation>
    <scope>NUCLEOTIDE SEQUENCE [LARGE SCALE GENOMIC DNA]</scope>
</reference>
<protein>
    <submittedName>
        <fullName evidence="2">Uncharacterized protein</fullName>
    </submittedName>
</protein>
<keyword evidence="1" id="KW-1133">Transmembrane helix</keyword>
<feature type="transmembrane region" description="Helical" evidence="1">
    <location>
        <begin position="20"/>
        <end position="43"/>
    </location>
</feature>
<dbReference type="EMBL" id="MFKW01000004">
    <property type="protein sequence ID" value="OGG52067.1"/>
    <property type="molecule type" value="Genomic_DNA"/>
</dbReference>
<sequence length="146" mass="16280">MFVVMVEKKTSGDWYIASKFFLIAGFTFPVLATAAFALALIIFGVTEEDILDTSYQLAAEFLQIVSIWFGVKYAARYIRKTYTLPRPQHVIKLATAYLAFVLSVLTTDAFLGFSGPAVSNEILALYTVGTILSCIVFYYESRKSLV</sequence>
<dbReference type="AlphaFoldDB" id="A0A1F6CSH5"/>
<keyword evidence="1" id="KW-0812">Transmembrane</keyword>
<keyword evidence="1" id="KW-0472">Membrane</keyword>
<gene>
    <name evidence="2" type="ORF">A2704_06380</name>
</gene>
<feature type="transmembrane region" description="Helical" evidence="1">
    <location>
        <begin position="122"/>
        <end position="139"/>
    </location>
</feature>
<evidence type="ECO:0000256" key="1">
    <source>
        <dbReference type="SAM" id="Phobius"/>
    </source>
</evidence>
<evidence type="ECO:0000313" key="2">
    <source>
        <dbReference type="EMBL" id="OGG52067.1"/>
    </source>
</evidence>
<evidence type="ECO:0000313" key="3">
    <source>
        <dbReference type="Proteomes" id="UP000176445"/>
    </source>
</evidence>
<dbReference type="Proteomes" id="UP000176445">
    <property type="component" value="Unassembled WGS sequence"/>
</dbReference>
<accession>A0A1F6CSH5</accession>
<name>A0A1F6CSH5_9BACT</name>